<feature type="domain" description="dATP/dGTP diphosphohydrolase N-terminal" evidence="2">
    <location>
        <begin position="39"/>
        <end position="133"/>
    </location>
</feature>
<dbReference type="EMBL" id="LAZR01034483">
    <property type="protein sequence ID" value="KKL45176.1"/>
    <property type="molecule type" value="Genomic_DNA"/>
</dbReference>
<evidence type="ECO:0000259" key="2">
    <source>
        <dbReference type="Pfam" id="PF18909"/>
    </source>
</evidence>
<dbReference type="Pfam" id="PF18909">
    <property type="entry name" value="dGTP_diPhyd_N"/>
    <property type="match status" value="1"/>
</dbReference>
<sequence length="218" mass="23650">MSTHNDDMGMEAEAIAAYARARAKAVEDRSTNTEKTGGTRYAKGKPGGWWYAPLYGLRLVAEVWTPGGAKYAPCDWQEGQSFATLFDCMSRHYLAIVQHGVWSRDDGDGGTGAYHLAALTWNALCLLTFMALNRDDLDDMSGWRGMTAAEAAIWRAEHGDAAPPAVRGTPTPREGEEDAPGASSETVYRIPGQKYSSGTILTGIELPPPPPLKIKTSW</sequence>
<accession>A0A0F9CUM1</accession>
<feature type="region of interest" description="Disordered" evidence="1">
    <location>
        <begin position="159"/>
        <end position="188"/>
    </location>
</feature>
<gene>
    <name evidence="3" type="ORF">LCGC14_2358280</name>
</gene>
<name>A0A0F9CUM1_9ZZZZ</name>
<dbReference type="AlphaFoldDB" id="A0A0F9CUM1"/>
<comment type="caution">
    <text evidence="3">The sequence shown here is derived from an EMBL/GenBank/DDBJ whole genome shotgun (WGS) entry which is preliminary data.</text>
</comment>
<evidence type="ECO:0000313" key="3">
    <source>
        <dbReference type="EMBL" id="KKL45176.1"/>
    </source>
</evidence>
<proteinExistence type="predicted"/>
<dbReference type="InterPro" id="IPR044038">
    <property type="entry name" value="dATP/dGTP_diPOhydrolase_N"/>
</dbReference>
<organism evidence="3">
    <name type="scientific">marine sediment metagenome</name>
    <dbReference type="NCBI Taxonomy" id="412755"/>
    <lineage>
        <taxon>unclassified sequences</taxon>
        <taxon>metagenomes</taxon>
        <taxon>ecological metagenomes</taxon>
    </lineage>
</organism>
<evidence type="ECO:0000256" key="1">
    <source>
        <dbReference type="SAM" id="MobiDB-lite"/>
    </source>
</evidence>
<reference evidence="3" key="1">
    <citation type="journal article" date="2015" name="Nature">
        <title>Complex archaea that bridge the gap between prokaryotes and eukaryotes.</title>
        <authorList>
            <person name="Spang A."/>
            <person name="Saw J.H."/>
            <person name="Jorgensen S.L."/>
            <person name="Zaremba-Niedzwiedzka K."/>
            <person name="Martijn J."/>
            <person name="Lind A.E."/>
            <person name="van Eijk R."/>
            <person name="Schleper C."/>
            <person name="Guy L."/>
            <person name="Ettema T.J."/>
        </authorList>
    </citation>
    <scope>NUCLEOTIDE SEQUENCE</scope>
</reference>
<protein>
    <recommendedName>
        <fullName evidence="2">dATP/dGTP diphosphohydrolase N-terminal domain-containing protein</fullName>
    </recommendedName>
</protein>